<dbReference type="PANTHER" id="PTHR12829">
    <property type="entry name" value="N6-ADENOSINE-METHYLTRANSFERASE"/>
    <property type="match status" value="1"/>
</dbReference>
<reference evidence="5" key="1">
    <citation type="submission" date="2021-04" db="EMBL/GenBank/DDBJ databases">
        <authorList>
            <person name="Zhang D.-C."/>
        </authorList>
    </citation>
    <scope>NUCLEOTIDE SEQUENCE</scope>
    <source>
        <strain evidence="5">CGMCC 1.15697</strain>
    </source>
</reference>
<organism evidence="5 6">
    <name type="scientific">Marivibrio halodurans</name>
    <dbReference type="NCBI Taxonomy" id="2039722"/>
    <lineage>
        <taxon>Bacteria</taxon>
        <taxon>Pseudomonadati</taxon>
        <taxon>Pseudomonadota</taxon>
        <taxon>Alphaproteobacteria</taxon>
        <taxon>Rhodospirillales</taxon>
        <taxon>Rhodospirillaceae</taxon>
        <taxon>Marivibrio</taxon>
    </lineage>
</organism>
<evidence type="ECO:0000256" key="3">
    <source>
        <dbReference type="ARBA" id="ARBA00022691"/>
    </source>
</evidence>
<dbReference type="RefSeq" id="WP_210681857.1">
    <property type="nucleotide sequence ID" value="NZ_JAGMWN010000004.1"/>
</dbReference>
<dbReference type="GO" id="GO:0008173">
    <property type="term" value="F:RNA methyltransferase activity"/>
    <property type="evidence" value="ECO:0007669"/>
    <property type="project" value="UniProtKB-ARBA"/>
</dbReference>
<accession>A0A8J7RYX9</accession>
<comment type="caution">
    <text evidence="5">The sequence shown here is derived from an EMBL/GenBank/DDBJ whole genome shotgun (WGS) entry which is preliminary data.</text>
</comment>
<evidence type="ECO:0000313" key="5">
    <source>
        <dbReference type="EMBL" id="MBP5857267.1"/>
    </source>
</evidence>
<evidence type="ECO:0000313" key="6">
    <source>
        <dbReference type="Proteomes" id="UP000672602"/>
    </source>
</evidence>
<dbReference type="GO" id="GO:0008757">
    <property type="term" value="F:S-adenosylmethionine-dependent methyltransferase activity"/>
    <property type="evidence" value="ECO:0007669"/>
    <property type="project" value="UniProtKB-ARBA"/>
</dbReference>
<gene>
    <name evidence="5" type="ORF">KAJ83_09625</name>
</gene>
<dbReference type="InterPro" id="IPR007757">
    <property type="entry name" value="MT-A70-like"/>
</dbReference>
<evidence type="ECO:0008006" key="7">
    <source>
        <dbReference type="Google" id="ProtNLM"/>
    </source>
</evidence>
<keyword evidence="2" id="KW-0808">Transferase</keyword>
<dbReference type="PANTHER" id="PTHR12829:SF7">
    <property type="entry name" value="N6-ADENOSINE-METHYLTRANSFERASE CATALYTIC SUBUNIT"/>
    <property type="match status" value="1"/>
</dbReference>
<comment type="similarity">
    <text evidence="4">Belongs to the MT-A70-like family.</text>
</comment>
<sequence length="222" mass="25496">MSIATPKNWPWGGLKPLHYRLLSIDPPWAFETWSEQGRNRSASYDTMTLPQLAQMPVMDLARPDALVALWVIDSMLPEGLALLDAWGFRFVTVCFTWVKTFDLFGRQSARIALLHRAIEDRDWNQIGEALAPMGLGYWTRANPEMCLLASIGAPRREEKNVRQPLFAPLREHSRKPDEAYRRLERLTPGPRAELFARERRPGWDAWGNEVDKFTIEESGYGA</sequence>
<dbReference type="GO" id="GO:0032259">
    <property type="term" value="P:methylation"/>
    <property type="evidence" value="ECO:0007669"/>
    <property type="project" value="UniProtKB-KW"/>
</dbReference>
<dbReference type="PROSITE" id="PS51143">
    <property type="entry name" value="MT_A70"/>
    <property type="match status" value="1"/>
</dbReference>
<evidence type="ECO:0000256" key="1">
    <source>
        <dbReference type="ARBA" id="ARBA00022603"/>
    </source>
</evidence>
<protein>
    <recommendedName>
        <fullName evidence="7">DNA methyltransferase</fullName>
    </recommendedName>
</protein>
<keyword evidence="3" id="KW-0949">S-adenosyl-L-methionine</keyword>
<dbReference type="Pfam" id="PF05063">
    <property type="entry name" value="MT-A70"/>
    <property type="match status" value="2"/>
</dbReference>
<evidence type="ECO:0000256" key="4">
    <source>
        <dbReference type="PROSITE-ProRule" id="PRU00489"/>
    </source>
</evidence>
<keyword evidence="6" id="KW-1185">Reference proteome</keyword>
<keyword evidence="1" id="KW-0489">Methyltransferase</keyword>
<dbReference type="EMBL" id="JAGMWN010000004">
    <property type="protein sequence ID" value="MBP5857267.1"/>
    <property type="molecule type" value="Genomic_DNA"/>
</dbReference>
<name>A0A8J7RYX9_9PROT</name>
<dbReference type="Proteomes" id="UP000672602">
    <property type="component" value="Unassembled WGS sequence"/>
</dbReference>
<evidence type="ECO:0000256" key="2">
    <source>
        <dbReference type="ARBA" id="ARBA00022679"/>
    </source>
</evidence>
<dbReference type="AlphaFoldDB" id="A0A8J7RYX9"/>
<proteinExistence type="inferred from homology"/>